<dbReference type="Gene3D" id="3.30.300.30">
    <property type="match status" value="1"/>
</dbReference>
<dbReference type="Gene3D" id="3.40.50.12780">
    <property type="entry name" value="N-terminal domain of ligase-like"/>
    <property type="match status" value="1"/>
</dbReference>
<dbReference type="EMBL" id="JAPNNL010000325">
    <property type="protein sequence ID" value="MDA0638929.1"/>
    <property type="molecule type" value="Genomic_DNA"/>
</dbReference>
<dbReference type="SUPFAM" id="SSF56801">
    <property type="entry name" value="Acetyl-CoA synthetase-like"/>
    <property type="match status" value="1"/>
</dbReference>
<dbReference type="InterPro" id="IPR045851">
    <property type="entry name" value="AMP-bd_C_sf"/>
</dbReference>
<dbReference type="Pfam" id="PF00501">
    <property type="entry name" value="AMP-binding"/>
    <property type="match status" value="1"/>
</dbReference>
<gene>
    <name evidence="3" type="ORF">OUY22_36430</name>
</gene>
<protein>
    <submittedName>
        <fullName evidence="3">Long-chain-fatty-acid--CoA ligase</fullName>
        <ecNumber evidence="3">6.2.1.3</ecNumber>
    </submittedName>
</protein>
<dbReference type="InterPro" id="IPR050237">
    <property type="entry name" value="ATP-dep_AMP-bd_enzyme"/>
</dbReference>
<evidence type="ECO:0000259" key="2">
    <source>
        <dbReference type="Pfam" id="PF13193"/>
    </source>
</evidence>
<comment type="caution">
    <text evidence="3">The sequence shown here is derived from an EMBL/GenBank/DDBJ whole genome shotgun (WGS) entry which is preliminary data.</text>
</comment>
<dbReference type="InterPro" id="IPR042099">
    <property type="entry name" value="ANL_N_sf"/>
</dbReference>
<feature type="domain" description="AMP-binding enzyme C-terminal" evidence="2">
    <location>
        <begin position="434"/>
        <end position="510"/>
    </location>
</feature>
<name>A0ABT4SPA8_9ACTN</name>
<accession>A0ABT4SPA8</accession>
<evidence type="ECO:0000313" key="4">
    <source>
        <dbReference type="Proteomes" id="UP001144036"/>
    </source>
</evidence>
<dbReference type="PANTHER" id="PTHR43767">
    <property type="entry name" value="LONG-CHAIN-FATTY-ACID--COA LIGASE"/>
    <property type="match status" value="1"/>
</dbReference>
<dbReference type="Proteomes" id="UP001144036">
    <property type="component" value="Unassembled WGS sequence"/>
</dbReference>
<evidence type="ECO:0000259" key="1">
    <source>
        <dbReference type="Pfam" id="PF00501"/>
    </source>
</evidence>
<reference evidence="3" key="1">
    <citation type="submission" date="2022-11" db="EMBL/GenBank/DDBJ databases">
        <title>Nonomuraea corallina sp. nov., a new species of the genus Nonomuraea isolated from sea side sediment in Thai sea.</title>
        <authorList>
            <person name="Ngamcharungchit C."/>
            <person name="Matsumoto A."/>
            <person name="Suriyachadkun C."/>
            <person name="Panbangred W."/>
            <person name="Inahashi Y."/>
            <person name="Intra B."/>
        </authorList>
    </citation>
    <scope>NUCLEOTIDE SEQUENCE</scope>
    <source>
        <strain evidence="3">MCN248</strain>
    </source>
</reference>
<feature type="domain" description="AMP-dependent synthetase/ligase" evidence="1">
    <location>
        <begin position="21"/>
        <end position="384"/>
    </location>
</feature>
<dbReference type="InterPro" id="IPR025110">
    <property type="entry name" value="AMP-bd_C"/>
</dbReference>
<sequence length="524" mass="56209">MSTVHSAHPHHRLTWVHQVTKHATAQPGQPAIRFKGETTTWAELDERSRRLSTALEARGVGRGDRVLVLLTNRPEFVETLVAINRLGAIAVPVNFRLVAAEVSYLAEDSGSCAVVVEQALAPVVAAVRAGKEPELPCLVVGDAPDAAGAGAERYEDAVAAAEPSTASGPDDLGTVALIMYTSGTTGLPKGAMLSYENLLGQTITLLQTLRPGNDEICVVTSPMFHIAAVGVIVPNLIFGFTMVITPTGAFDPEAFLDLVESERATNAFLVPVQWQAVCASPTLAQRDLRLRTISWGAAPATTAILRAMEKAFPGVANVSVFGQTEMSPITTSLPGEDAIRKIGSVGKPVPLVSVRVVDQDMNDVPQGEIGEIVYQGPQTMVGYWNNPKATEEAFRGGWFHSGDLVRVDEEGFFYVVDRLKDMIISGGENIYSAEVEAVLADHPKVREVALVGTPHEKWGETPVAVVVPSDEQDPPTASELAEFCVTRLASYKKPTQAVVVPELPRNASGKILKNRLRDMVKQDS</sequence>
<dbReference type="EC" id="6.2.1.3" evidence="3"/>
<keyword evidence="4" id="KW-1185">Reference proteome</keyword>
<dbReference type="InterPro" id="IPR000873">
    <property type="entry name" value="AMP-dep_synth/lig_dom"/>
</dbReference>
<dbReference type="PANTHER" id="PTHR43767:SF1">
    <property type="entry name" value="NONRIBOSOMAL PEPTIDE SYNTHASE PES1 (EUROFUNG)-RELATED"/>
    <property type="match status" value="1"/>
</dbReference>
<dbReference type="Pfam" id="PF13193">
    <property type="entry name" value="AMP-binding_C"/>
    <property type="match status" value="1"/>
</dbReference>
<dbReference type="CDD" id="cd17631">
    <property type="entry name" value="FACL_FadD13-like"/>
    <property type="match status" value="1"/>
</dbReference>
<dbReference type="NCBIfam" id="NF004837">
    <property type="entry name" value="PRK06187.1"/>
    <property type="match status" value="1"/>
</dbReference>
<keyword evidence="3" id="KW-0436">Ligase</keyword>
<dbReference type="RefSeq" id="WP_270159871.1">
    <property type="nucleotide sequence ID" value="NZ_JAPNNL010000325.1"/>
</dbReference>
<dbReference type="PROSITE" id="PS00455">
    <property type="entry name" value="AMP_BINDING"/>
    <property type="match status" value="1"/>
</dbReference>
<dbReference type="InterPro" id="IPR020845">
    <property type="entry name" value="AMP-binding_CS"/>
</dbReference>
<proteinExistence type="predicted"/>
<organism evidence="3 4">
    <name type="scientific">Nonomuraea corallina</name>
    <dbReference type="NCBI Taxonomy" id="2989783"/>
    <lineage>
        <taxon>Bacteria</taxon>
        <taxon>Bacillati</taxon>
        <taxon>Actinomycetota</taxon>
        <taxon>Actinomycetes</taxon>
        <taxon>Streptosporangiales</taxon>
        <taxon>Streptosporangiaceae</taxon>
        <taxon>Nonomuraea</taxon>
    </lineage>
</organism>
<evidence type="ECO:0000313" key="3">
    <source>
        <dbReference type="EMBL" id="MDA0638929.1"/>
    </source>
</evidence>
<dbReference type="GO" id="GO:0004467">
    <property type="term" value="F:long-chain fatty acid-CoA ligase activity"/>
    <property type="evidence" value="ECO:0007669"/>
    <property type="project" value="UniProtKB-EC"/>
</dbReference>